<feature type="active site" evidence="8">
    <location>
        <position position="69"/>
    </location>
</feature>
<feature type="active site" evidence="8">
    <location>
        <position position="42"/>
    </location>
</feature>
<dbReference type="SUPFAM" id="SSF55785">
    <property type="entry name" value="PYP-like sensor domain (PAS domain)"/>
    <property type="match status" value="1"/>
</dbReference>
<keyword evidence="9" id="KW-0175">Coiled coil</keyword>
<organism evidence="14 15">
    <name type="scientific">Methylobacterium cerastii</name>
    <dbReference type="NCBI Taxonomy" id="932741"/>
    <lineage>
        <taxon>Bacteria</taxon>
        <taxon>Pseudomonadati</taxon>
        <taxon>Pseudomonadota</taxon>
        <taxon>Alphaproteobacteria</taxon>
        <taxon>Hyphomicrobiales</taxon>
        <taxon>Methylobacteriaceae</taxon>
        <taxon>Methylobacterium</taxon>
    </lineage>
</organism>
<dbReference type="InterPro" id="IPR050903">
    <property type="entry name" value="Bact_Chemotaxis_MeTrfase"/>
</dbReference>
<evidence type="ECO:0000256" key="9">
    <source>
        <dbReference type="SAM" id="Coils"/>
    </source>
</evidence>
<dbReference type="PANTHER" id="PTHR24422:SF27">
    <property type="entry name" value="PROTEIN-GLUTAMATE O-METHYLTRANSFERASE"/>
    <property type="match status" value="1"/>
</dbReference>
<gene>
    <name evidence="14" type="primary">cheB_3</name>
    <name evidence="14" type="ORF">AFCDBAGC_2952</name>
</gene>
<keyword evidence="3" id="KW-0597">Phosphoprotein</keyword>
<dbReference type="CDD" id="cd16434">
    <property type="entry name" value="CheB-CheR_fusion"/>
    <property type="match status" value="1"/>
</dbReference>
<dbReference type="InterPro" id="IPR029063">
    <property type="entry name" value="SAM-dependent_MTases_sf"/>
</dbReference>
<dbReference type="SUPFAM" id="SSF52738">
    <property type="entry name" value="Methylesterase CheB, C-terminal domain"/>
    <property type="match status" value="1"/>
</dbReference>
<dbReference type="Pfam" id="PF07536">
    <property type="entry name" value="HWE_HK"/>
    <property type="match status" value="1"/>
</dbReference>
<dbReference type="PRINTS" id="PR00996">
    <property type="entry name" value="CHERMTFRASE"/>
</dbReference>
<dbReference type="Gene3D" id="3.40.50.150">
    <property type="entry name" value="Vaccinia Virus protein VP39"/>
    <property type="match status" value="1"/>
</dbReference>
<feature type="active site" evidence="8">
    <location>
        <position position="161"/>
    </location>
</feature>
<evidence type="ECO:0000256" key="2">
    <source>
        <dbReference type="ARBA" id="ARBA00012438"/>
    </source>
</evidence>
<keyword evidence="8" id="KW-0145">Chemotaxis</keyword>
<feature type="coiled-coil region" evidence="9">
    <location>
        <begin position="666"/>
        <end position="742"/>
    </location>
</feature>
<evidence type="ECO:0000313" key="14">
    <source>
        <dbReference type="EMBL" id="GJD45083.1"/>
    </source>
</evidence>
<dbReference type="InterPro" id="IPR035909">
    <property type="entry name" value="CheB_C"/>
</dbReference>
<dbReference type="InterPro" id="IPR000700">
    <property type="entry name" value="PAS-assoc_C"/>
</dbReference>
<dbReference type="Gene3D" id="3.30.450.20">
    <property type="entry name" value="PAS domain"/>
    <property type="match status" value="1"/>
</dbReference>
<evidence type="ECO:0000256" key="4">
    <source>
        <dbReference type="ARBA" id="ARBA00022679"/>
    </source>
</evidence>
<protein>
    <recommendedName>
        <fullName evidence="2">histidine kinase</fullName>
        <ecNumber evidence="2">2.7.13.3</ecNumber>
    </recommendedName>
</protein>
<evidence type="ECO:0000256" key="7">
    <source>
        <dbReference type="ARBA" id="ARBA00022840"/>
    </source>
</evidence>
<feature type="domain" description="CheB-type methylesterase" evidence="12">
    <location>
        <begin position="36"/>
        <end position="216"/>
    </location>
</feature>
<keyword evidence="15" id="KW-1185">Reference proteome</keyword>
<evidence type="ECO:0000256" key="1">
    <source>
        <dbReference type="ARBA" id="ARBA00000085"/>
    </source>
</evidence>
<dbReference type="Proteomes" id="UP001055117">
    <property type="component" value="Unassembled WGS sequence"/>
</dbReference>
<comment type="catalytic activity">
    <reaction evidence="1">
        <text>ATP + protein L-histidine = ADP + protein N-phospho-L-histidine.</text>
        <dbReference type="EC" id="2.7.13.3"/>
    </reaction>
</comment>
<feature type="region of interest" description="Disordered" evidence="10">
    <location>
        <begin position="1"/>
        <end position="27"/>
    </location>
</feature>
<evidence type="ECO:0000256" key="8">
    <source>
        <dbReference type="PROSITE-ProRule" id="PRU00050"/>
    </source>
</evidence>
<dbReference type="InterPro" id="IPR011102">
    <property type="entry name" value="Sig_transdc_His_kinase_HWE"/>
</dbReference>
<dbReference type="PANTHER" id="PTHR24422">
    <property type="entry name" value="CHEMOTAXIS PROTEIN METHYLTRANSFERASE"/>
    <property type="match status" value="1"/>
</dbReference>
<dbReference type="SUPFAM" id="SSF47757">
    <property type="entry name" value="Chemotaxis receptor methyltransferase CheR, N-terminal domain"/>
    <property type="match status" value="1"/>
</dbReference>
<evidence type="ECO:0000259" key="11">
    <source>
        <dbReference type="PROSITE" id="PS50113"/>
    </source>
</evidence>
<evidence type="ECO:0000256" key="10">
    <source>
        <dbReference type="SAM" id="MobiDB-lite"/>
    </source>
</evidence>
<dbReference type="RefSeq" id="WP_238272445.1">
    <property type="nucleotide sequence ID" value="NZ_BPQG01000046.1"/>
</dbReference>
<evidence type="ECO:0000256" key="5">
    <source>
        <dbReference type="ARBA" id="ARBA00022741"/>
    </source>
</evidence>
<reference evidence="14 15" key="1">
    <citation type="journal article" date="2021" name="Front. Microbiol.">
        <title>Comprehensive Comparative Genomics and Phenotyping of Methylobacterium Species.</title>
        <authorList>
            <person name="Alessa O."/>
            <person name="Ogura Y."/>
            <person name="Fujitani Y."/>
            <person name="Takami H."/>
            <person name="Hayashi T."/>
            <person name="Sahin N."/>
            <person name="Tani A."/>
        </authorList>
    </citation>
    <scope>NUCLEOTIDE SEQUENCE [LARGE SCALE GENOMIC DNA]</scope>
    <source>
        <strain evidence="14 15">DSM 23679</strain>
    </source>
</reference>
<feature type="domain" description="CheR-type methyltransferase" evidence="13">
    <location>
        <begin position="247"/>
        <end position="499"/>
    </location>
</feature>
<keyword evidence="4" id="KW-0808">Transferase</keyword>
<dbReference type="InterPro" id="IPR022641">
    <property type="entry name" value="CheR_N"/>
</dbReference>
<comment type="caution">
    <text evidence="14">The sequence shown here is derived from an EMBL/GenBank/DDBJ whole genome shotgun (WGS) entry which is preliminary data.</text>
</comment>
<dbReference type="SUPFAM" id="SSF53335">
    <property type="entry name" value="S-adenosyl-L-methionine-dependent methyltransferases"/>
    <property type="match status" value="1"/>
</dbReference>
<dbReference type="Pfam" id="PF01739">
    <property type="entry name" value="CheR"/>
    <property type="match status" value="1"/>
</dbReference>
<accession>A0ABQ4QIK2</accession>
<dbReference type="Pfam" id="PF03705">
    <property type="entry name" value="CheR_N"/>
    <property type="match status" value="1"/>
</dbReference>
<dbReference type="PROSITE" id="PS50123">
    <property type="entry name" value="CHER"/>
    <property type="match status" value="1"/>
</dbReference>
<sequence>MMPDDDAVQSSGQRSGQGSGDEAVDDAQERPERFLIVGVGASAGGIEALEGFFRGMPSMPGLGIVIVTHLSPWRESVLHEIVSRFTDMPVEVASDGVAVAENHVYVLPADAVVGIRDGLLVLRHQSAEHRERHPVDIFLSALAADQGEYAGGAILSGGDSDGTLGIKAIKEHGGVTLAQIANGDGPQHPSMPSSAIATGYVDFGVPSHEMGAKLVAYRASLSMTDTILAGNEAGPSPDELRGEIYAILRAQVGHDFGGYKTKTFLRRVQRRMQILQVEVVATYVERLRRDPVEVSALFRDLLINVTTFFRDAEAFAMLSERVIPKLFEGRGADQTVRVWVPGCATGEEVFSLAILMIEHMETLTAACRVQIFATDIDEHALGVARAGRYPEQLLDGVSPERRRRFFLQDGASFVLAKTVRDLCIFSPHSVIRDPPFSRLDMVSCRNLLIYFGLSIQNQVLPTFHYALRPGGFLFLGMSENLSQFADLFAPIDKKHRIFRSRADNATEPRVPLALSGLRAMSHGRDLRPRQGGNSSLALRHSVEMQVLERFTPPHVAVNRQGDVVYYSNRTGKYLEAAAGLPTRQLLTMARKGLRLELRAAFRESVDTNAQVVREGLVVEGDDGRVQIVTVTIEPLVAQRSEEPLFLVLFSDEGPSISREAAQKRSVSAHDEVALQLERELRETRERLQSLIEEYETALEELKSSNEELVSVNEELQSTNEELEASKEELQSVNEELYTVNAELNGKVEALDRANTDLHNLFASTDIATVFLDAKLVIRSYTPAVTEIFNILPSDRGRPITDFAGRLTLPNLAEDVAAIMQGSDTIERQIDRTKDSARFLVRLAPYRNGENRIEGVVVSFMDVTVLARAEMSQRVLVAELQHRTRNLLAVVQSIARQTLGTGSAVEAYSERLKALGRVQGLFGRSDSGAVDFAELVRLELRAHGTEEGSRITIDGPEVALGFEHVQTFALALHELATNAIKHGALAQAGARLAIAWSLEANPASGRLLVLDWTESGVAMPPEPERRGFGRDLIEKALSYSLRAQAWFELGADGVHCRIEMPL</sequence>
<dbReference type="Pfam" id="PF01339">
    <property type="entry name" value="CheB_methylest"/>
    <property type="match status" value="1"/>
</dbReference>
<evidence type="ECO:0000259" key="13">
    <source>
        <dbReference type="PROSITE" id="PS50123"/>
    </source>
</evidence>
<keyword evidence="7" id="KW-0067">ATP-binding</keyword>
<dbReference type="Gene3D" id="3.40.50.180">
    <property type="entry name" value="Methylesterase CheB, C-terminal domain"/>
    <property type="match status" value="1"/>
</dbReference>
<dbReference type="Gene3D" id="3.30.565.10">
    <property type="entry name" value="Histidine kinase-like ATPase, C-terminal domain"/>
    <property type="match status" value="1"/>
</dbReference>
<dbReference type="InterPro" id="IPR036890">
    <property type="entry name" value="HATPase_C_sf"/>
</dbReference>
<dbReference type="EMBL" id="BPQG01000046">
    <property type="protein sequence ID" value="GJD45083.1"/>
    <property type="molecule type" value="Genomic_DNA"/>
</dbReference>
<feature type="domain" description="PAC" evidence="11">
    <location>
        <begin position="823"/>
        <end position="874"/>
    </location>
</feature>
<dbReference type="SMART" id="SM00138">
    <property type="entry name" value="MeTrc"/>
    <property type="match status" value="1"/>
</dbReference>
<dbReference type="InterPro" id="IPR000673">
    <property type="entry name" value="Sig_transdc_resp-reg_Me-estase"/>
</dbReference>
<evidence type="ECO:0000256" key="6">
    <source>
        <dbReference type="ARBA" id="ARBA00022777"/>
    </source>
</evidence>
<dbReference type="PROSITE" id="PS50113">
    <property type="entry name" value="PAC"/>
    <property type="match status" value="1"/>
</dbReference>
<proteinExistence type="predicted"/>
<name>A0ABQ4QIK2_9HYPH</name>
<evidence type="ECO:0000256" key="3">
    <source>
        <dbReference type="ARBA" id="ARBA00022553"/>
    </source>
</evidence>
<dbReference type="InterPro" id="IPR022642">
    <property type="entry name" value="CheR_C"/>
</dbReference>
<evidence type="ECO:0000259" key="12">
    <source>
        <dbReference type="PROSITE" id="PS50122"/>
    </source>
</evidence>
<keyword evidence="6" id="KW-0418">Kinase</keyword>
<dbReference type="Pfam" id="PF13596">
    <property type="entry name" value="PAS_10"/>
    <property type="match status" value="1"/>
</dbReference>
<keyword evidence="8" id="KW-0378">Hydrolase</keyword>
<dbReference type="PROSITE" id="PS50122">
    <property type="entry name" value="CHEB"/>
    <property type="match status" value="1"/>
</dbReference>
<dbReference type="InterPro" id="IPR000780">
    <property type="entry name" value="CheR_MeTrfase"/>
</dbReference>
<evidence type="ECO:0000313" key="15">
    <source>
        <dbReference type="Proteomes" id="UP001055117"/>
    </source>
</evidence>
<dbReference type="InterPro" id="IPR035965">
    <property type="entry name" value="PAS-like_dom_sf"/>
</dbReference>
<dbReference type="SMART" id="SM00911">
    <property type="entry name" value="HWE_HK"/>
    <property type="match status" value="1"/>
</dbReference>
<dbReference type="EC" id="2.7.13.3" evidence="2"/>
<keyword evidence="5" id="KW-0547">Nucleotide-binding</keyword>